<keyword evidence="1" id="KW-0732">Signal</keyword>
<dbReference type="AlphaFoldDB" id="A0A6A8ACF9"/>
<comment type="caution">
    <text evidence="2">The sequence shown here is derived from an EMBL/GenBank/DDBJ whole genome shotgun (WGS) entry which is preliminary data.</text>
</comment>
<accession>A0A6A8ACF9</accession>
<name>A0A6A8ACF9_9HYPH</name>
<gene>
    <name evidence="2" type="ORF">GAO09_12685</name>
</gene>
<organism evidence="2 3">
    <name type="scientific">Endobacterium cereale</name>
    <dbReference type="NCBI Taxonomy" id="2663029"/>
    <lineage>
        <taxon>Bacteria</taxon>
        <taxon>Pseudomonadati</taxon>
        <taxon>Pseudomonadota</taxon>
        <taxon>Alphaproteobacteria</taxon>
        <taxon>Hyphomicrobiales</taxon>
        <taxon>Rhizobiaceae</taxon>
        <taxon>Endobacterium</taxon>
    </lineage>
</organism>
<dbReference type="RefSeq" id="WP_153354379.1">
    <property type="nucleotide sequence ID" value="NZ_JAYKOO010000002.1"/>
</dbReference>
<proteinExistence type="predicted"/>
<evidence type="ECO:0000256" key="1">
    <source>
        <dbReference type="SAM" id="SignalP"/>
    </source>
</evidence>
<evidence type="ECO:0000313" key="2">
    <source>
        <dbReference type="EMBL" id="MQY46886.1"/>
    </source>
</evidence>
<dbReference type="Proteomes" id="UP000435138">
    <property type="component" value="Unassembled WGS sequence"/>
</dbReference>
<dbReference type="EMBL" id="WIXI01000043">
    <property type="protein sequence ID" value="MQY46886.1"/>
    <property type="molecule type" value="Genomic_DNA"/>
</dbReference>
<keyword evidence="3" id="KW-1185">Reference proteome</keyword>
<protein>
    <submittedName>
        <fullName evidence="2">Uncharacterized protein</fullName>
    </submittedName>
</protein>
<evidence type="ECO:0000313" key="3">
    <source>
        <dbReference type="Proteomes" id="UP000435138"/>
    </source>
</evidence>
<feature type="signal peptide" evidence="1">
    <location>
        <begin position="1"/>
        <end position="20"/>
    </location>
</feature>
<reference evidence="2 3" key="1">
    <citation type="submission" date="2019-11" db="EMBL/GenBank/DDBJ databases">
        <title>Genome analysis of Rhizobacterium cereale a novel genus and species isolated from maize roots in North Spain.</title>
        <authorList>
            <person name="Menendez E."/>
            <person name="Flores-Felix J.D."/>
            <person name="Ramirez-Bahena M.-H."/>
            <person name="Igual J.M."/>
            <person name="Garcia-Fraile P."/>
            <person name="Peix A."/>
            <person name="Velazquez E."/>
        </authorList>
    </citation>
    <scope>NUCLEOTIDE SEQUENCE [LARGE SCALE GENOMIC DNA]</scope>
    <source>
        <strain evidence="2 3">RZME27</strain>
    </source>
</reference>
<sequence length="189" mass="20837">MKAALTAAIAMLVSTTAAFAQEAVEPNMVSLDHGISLVMPPGWAVKKRGDNRKSDRGRLSVDIVCNSEACERTQETCLFSLDAARSPTPDDAASIAALHDDPGRRYFRMRAVRIATSKDAEFRRLLAPMTIGTRDWVVAETDARHNMKSGLFAQTFVNGWKISASCKTCETGEIRHRDAMAMLESFRQD</sequence>
<feature type="chain" id="PRO_5025677290" evidence="1">
    <location>
        <begin position="21"/>
        <end position="189"/>
    </location>
</feature>